<sequence length="957" mass="109745">MRRIFLYLNLALIISACEGQIVKNEKFKLGLKGKDVVVERNDGSLLEFKPIFTVIYSEENPGKKLRYGDFGYNKKPYEEIGVRYHIPTWGKSEKVIIDPKEHVMDGFNPEIDRGLEENRTSNMFNAGISKTLIAEDVVVNGDLIQWIFPKNNLGVLKAYVTINQDEDYPSIHFDFTAKKEGYYSIGYIGAPEFDITNCDEIWQSDIWSEKRFPNAPYLSESYRTKLPSTFVSHSGTTYGLVGAPEHIPFMPMPTTNNSQFGVMVRNPKGLAQSSIFSPVLGGVNSKMEANNKYEFKAYMFILKDNIDKAFEECAYNIYNFSDIRRNATTTLNKTFENMVDYCMSKYGAFNEELRGSDYSSDVPGAVKNISGLHPLSIAHVTDNIEIFKKRARPMIEYGLTRERFLFSTNSEIIRDGTSSKLKGPGVPMSDLTTTFTYSKNRMSHFLNVAKKIYKDKVNRSLNLDAMLYGDRWQNSMYLYRATGEKLYLKDAIRKADEYLDERVYKKQTTFSDEHSRGLFFWTSYTNQYMELYLMYLTTGDKKYLDAAYDGIRQYTRFCWVSPKIPESMVTVNVGDSVPRYRSHNRWITMRIPEEAVEAWRVSEHGLTPESTPTSDGHRAIFMANYAPFMMRIAAETGDKFLHDMARNAVIGRYENFPGYHINAGRTTAFEKYDFPLRSFEELNGHTSMHFNHPWSMVASLMDYMMAEAYYASDKKINMKPEYAEGYAYCRSLIYGANSGTFYKDKGVIPYMPKQLLETDNLQLNYIAARGNNKLYVAFTNQYKDEVNATITFDLEKAGIEKDRTYKCQVWKDNIVVEEKTLVNGKINIDVSPKGITAIAIVGAEPMAEFQKSLMTSTPVWSKDFSQIGFHDDQAVIFNMGKGLSSVYFMTAANNDIFNKVTVKYSFNEGEWQSVSRVGYPYEFTIDINDNTKIIEYQFEGLDLNGKTIKSKIGTLSK</sequence>
<name>A0A0P0D3G2_9FLAO</name>
<reference evidence="1 2" key="1">
    <citation type="submission" date="2015-10" db="EMBL/GenBank/DDBJ databases">
        <authorList>
            <person name="Gilbert D.G."/>
        </authorList>
    </citation>
    <scope>NUCLEOTIDE SEQUENCE [LARGE SCALE GENOMIC DNA]</scope>
    <source>
        <strain evidence="2">HZ-22</strain>
    </source>
</reference>
<proteinExistence type="predicted"/>
<dbReference type="Proteomes" id="UP000057981">
    <property type="component" value="Chromosome"/>
</dbReference>
<protein>
    <submittedName>
        <fullName evidence="1">Uncharacterized protein</fullName>
    </submittedName>
</protein>
<organism evidence="1 2">
    <name type="scientific">Pseudalgibacter alginicilyticus</name>
    <dbReference type="NCBI Taxonomy" id="1736674"/>
    <lineage>
        <taxon>Bacteria</taxon>
        <taxon>Pseudomonadati</taxon>
        <taxon>Bacteroidota</taxon>
        <taxon>Flavobacteriia</taxon>
        <taxon>Flavobacteriales</taxon>
        <taxon>Flavobacteriaceae</taxon>
        <taxon>Pseudalgibacter</taxon>
    </lineage>
</organism>
<dbReference type="SUPFAM" id="SSF48208">
    <property type="entry name" value="Six-hairpin glycosidases"/>
    <property type="match status" value="1"/>
</dbReference>
<dbReference type="Gene3D" id="1.50.10.20">
    <property type="match status" value="1"/>
</dbReference>
<gene>
    <name evidence="1" type="ORF">APS56_04835</name>
</gene>
<dbReference type="OrthoDB" id="628098at2"/>
<accession>A0A0P0D3G2</accession>
<dbReference type="STRING" id="1736674.APS56_04835"/>
<dbReference type="AlphaFoldDB" id="A0A0P0D3G2"/>
<dbReference type="EMBL" id="CP012898">
    <property type="protein sequence ID" value="ALJ04505.1"/>
    <property type="molecule type" value="Genomic_DNA"/>
</dbReference>
<evidence type="ECO:0000313" key="2">
    <source>
        <dbReference type="Proteomes" id="UP000057981"/>
    </source>
</evidence>
<evidence type="ECO:0000313" key="1">
    <source>
        <dbReference type="EMBL" id="ALJ04505.1"/>
    </source>
</evidence>
<dbReference type="GO" id="GO:0005975">
    <property type="term" value="P:carbohydrate metabolic process"/>
    <property type="evidence" value="ECO:0007669"/>
    <property type="project" value="InterPro"/>
</dbReference>
<keyword evidence="2" id="KW-1185">Reference proteome</keyword>
<dbReference type="KEGG" id="ahz:APS56_04835"/>
<dbReference type="InterPro" id="IPR008928">
    <property type="entry name" value="6-hairpin_glycosidase_sf"/>
</dbReference>
<dbReference type="RefSeq" id="WP_054725393.1">
    <property type="nucleotide sequence ID" value="NZ_CP012898.1"/>
</dbReference>
<dbReference type="PROSITE" id="PS51257">
    <property type="entry name" value="PROKAR_LIPOPROTEIN"/>
    <property type="match status" value="1"/>
</dbReference>